<name>G8YLQ6_PICSO</name>
<feature type="domain" description="GYF" evidence="2">
    <location>
        <begin position="349"/>
        <end position="400"/>
    </location>
</feature>
<sequence>MKEDNQEDNVLLEFDISNKSSKRNRREQLVRDSARTDSSSDDEEEQDVEEVKADKVNDEEDMFASLDDGDDNKTDAQNGTDKGLNLVEKLTQTTRDSFDSDGEDDHVSSKNYELENDDDGNDDGFSIGKEQLDYYTNIENYESIENINHIKDKKAPKIEEFNLRKEEEEGRFDEDGNYVENEEEENPEDVIWTGMKKEDYEKVRKAQENRDKKILERQKRETPYSTYSTGKLIGILIEILEPTETCYEALGRLAPQHKRKRKEKKNFQDDPDRKEKITKITGVCEALINEKAVSGIYEMSREEMMRLYKQETGDEYSLSTNVKKRKREGSDTEDEDHDRENDEKNNTLRKEWEFKWNEESDIKGPFTTDEITYWRDTYFDENVLVRKVGDDSFHFISDIF</sequence>
<dbReference type="Proteomes" id="UP000005222">
    <property type="component" value="Chromosome F"/>
</dbReference>
<feature type="compositionally biased region" description="Basic and acidic residues" evidence="1">
    <location>
        <begin position="26"/>
        <end position="35"/>
    </location>
</feature>
<dbReference type="InterPro" id="IPR035445">
    <property type="entry name" value="GYF-like_dom_sf"/>
</dbReference>
<dbReference type="STRING" id="559304.G8YLQ6"/>
<dbReference type="OrthoDB" id="331341at2759"/>
<dbReference type="InParanoid" id="G8YLQ6"/>
<feature type="region of interest" description="Disordered" evidence="1">
    <location>
        <begin position="318"/>
        <end position="345"/>
    </location>
</feature>
<evidence type="ECO:0000259" key="2">
    <source>
        <dbReference type="PROSITE" id="PS50829"/>
    </source>
</evidence>
<dbReference type="PANTHER" id="PTHR13138">
    <property type="entry name" value="PROTEIN LIN1"/>
    <property type="match status" value="1"/>
</dbReference>
<feature type="region of interest" description="Disordered" evidence="1">
    <location>
        <begin position="16"/>
        <end position="128"/>
    </location>
</feature>
<keyword evidence="4" id="KW-1185">Reference proteome</keyword>
<dbReference type="OMA" id="YEMQYWK"/>
<dbReference type="PROSITE" id="PS50829">
    <property type="entry name" value="GYF"/>
    <property type="match status" value="1"/>
</dbReference>
<proteinExistence type="predicted"/>
<gene>
    <name evidence="3" type="primary">Piso0_001785</name>
    <name evidence="3" type="ORF">GNLVRS01_PISO0F14019g</name>
</gene>
<dbReference type="SUPFAM" id="SSF55277">
    <property type="entry name" value="GYF domain"/>
    <property type="match status" value="1"/>
</dbReference>
<dbReference type="EMBL" id="FO082054">
    <property type="protein sequence ID" value="CCE88990.1"/>
    <property type="molecule type" value="Genomic_DNA"/>
</dbReference>
<dbReference type="InterPro" id="IPR003169">
    <property type="entry name" value="GYF"/>
</dbReference>
<accession>G8YLQ6</accession>
<dbReference type="PANTHER" id="PTHR13138:SF3">
    <property type="entry name" value="CD2 ANTIGEN CYTOPLASMIC TAIL-BINDING PROTEIN 2"/>
    <property type="match status" value="1"/>
</dbReference>
<reference evidence="3 4" key="1">
    <citation type="journal article" date="2012" name="G3 (Bethesda)">
        <title>Pichia sorbitophila, an interspecies yeast hybrid reveals early steps of genome resolution following polyploidization.</title>
        <authorList>
            <person name="Leh Louis V."/>
            <person name="Despons L."/>
            <person name="Friedrich A."/>
            <person name="Martin T."/>
            <person name="Durrens P."/>
            <person name="Casaregola S."/>
            <person name="Neuveglise C."/>
            <person name="Fairhead C."/>
            <person name="Marck C."/>
            <person name="Cruz J.A."/>
            <person name="Straub M.L."/>
            <person name="Kugler V."/>
            <person name="Sacerdot C."/>
            <person name="Uzunov Z."/>
            <person name="Thierry A."/>
            <person name="Weiss S."/>
            <person name="Bleykasten C."/>
            <person name="De Montigny J."/>
            <person name="Jacques N."/>
            <person name="Jung P."/>
            <person name="Lemaire M."/>
            <person name="Mallet S."/>
            <person name="Morel G."/>
            <person name="Richard G.F."/>
            <person name="Sarkar A."/>
            <person name="Savel G."/>
            <person name="Schacherer J."/>
            <person name="Seret M.L."/>
            <person name="Talla E."/>
            <person name="Samson G."/>
            <person name="Jubin C."/>
            <person name="Poulain J."/>
            <person name="Vacherie B."/>
            <person name="Barbe V."/>
            <person name="Pelletier E."/>
            <person name="Sherman D.J."/>
            <person name="Westhof E."/>
            <person name="Weissenbach J."/>
            <person name="Baret P.V."/>
            <person name="Wincker P."/>
            <person name="Gaillardin C."/>
            <person name="Dujon B."/>
            <person name="Souciet J.L."/>
        </authorList>
    </citation>
    <scope>NUCLEOTIDE SEQUENCE [LARGE SCALE GENOMIC DNA]</scope>
    <source>
        <strain evidence="4">ATCC MYA-4447 / BCRC 22081 / CBS 7064 / NBRC 10061 / NRRL Y-12695</strain>
    </source>
</reference>
<evidence type="ECO:0000313" key="4">
    <source>
        <dbReference type="Proteomes" id="UP000005222"/>
    </source>
</evidence>
<dbReference type="eggNOG" id="KOG2950">
    <property type="taxonomic scope" value="Eukaryota"/>
</dbReference>
<evidence type="ECO:0000313" key="3">
    <source>
        <dbReference type="EMBL" id="CCE88990.1"/>
    </source>
</evidence>
<dbReference type="Gene3D" id="3.30.1490.40">
    <property type="match status" value="1"/>
</dbReference>
<protein>
    <submittedName>
        <fullName evidence="3">Piso0_001785 protein</fullName>
    </submittedName>
</protein>
<feature type="region of interest" description="Disordered" evidence="1">
    <location>
        <begin position="166"/>
        <end position="192"/>
    </location>
</feature>
<organism evidence="3 4">
    <name type="scientific">Pichia sorbitophila (strain ATCC MYA-4447 / BCRC 22081 / CBS 7064 / NBRC 10061 / NRRL Y-12695)</name>
    <name type="common">Hybrid yeast</name>
    <dbReference type="NCBI Taxonomy" id="559304"/>
    <lineage>
        <taxon>Eukaryota</taxon>
        <taxon>Fungi</taxon>
        <taxon>Dikarya</taxon>
        <taxon>Ascomycota</taxon>
        <taxon>Saccharomycotina</taxon>
        <taxon>Pichiomycetes</taxon>
        <taxon>Debaryomycetaceae</taxon>
        <taxon>Millerozyma</taxon>
    </lineage>
</organism>
<dbReference type="InterPro" id="IPR039905">
    <property type="entry name" value="CD2BP2/Lin1"/>
</dbReference>
<dbReference type="HOGENOM" id="CLU_024456_0_0_1"/>
<dbReference type="GO" id="GO:0005682">
    <property type="term" value="C:U5 snRNP"/>
    <property type="evidence" value="ECO:0007669"/>
    <property type="project" value="InterPro"/>
</dbReference>
<dbReference type="Pfam" id="PF02213">
    <property type="entry name" value="GYF"/>
    <property type="match status" value="1"/>
</dbReference>
<dbReference type="FunCoup" id="G8YLQ6">
    <property type="interactions" value="1124"/>
</dbReference>
<feature type="compositionally biased region" description="Acidic residues" evidence="1">
    <location>
        <begin position="57"/>
        <end position="70"/>
    </location>
</feature>
<evidence type="ECO:0000256" key="1">
    <source>
        <dbReference type="SAM" id="MobiDB-lite"/>
    </source>
</evidence>
<feature type="compositionally biased region" description="Acidic residues" evidence="1">
    <location>
        <begin position="39"/>
        <end position="48"/>
    </location>
</feature>
<feature type="compositionally biased region" description="Acidic residues" evidence="1">
    <location>
        <begin position="169"/>
        <end position="188"/>
    </location>
</feature>
<dbReference type="AlphaFoldDB" id="G8YLQ6"/>